<evidence type="ECO:0000313" key="2">
    <source>
        <dbReference type="Proteomes" id="UP000006251"/>
    </source>
</evidence>
<dbReference type="EMBL" id="BAEQ01000004">
    <property type="protein sequence ID" value="GAC26938.1"/>
    <property type="molecule type" value="Genomic_DNA"/>
</dbReference>
<accession>K6ZDA0</accession>
<reference evidence="2" key="1">
    <citation type="journal article" date="2014" name="Environ. Microbiol.">
        <title>Comparative genomics of the marine bacterial genus Glaciecola reveals the high degree of genomic diversity and genomic characteristic for cold adaptation.</title>
        <authorList>
            <person name="Qin Q.L."/>
            <person name="Xie B.B."/>
            <person name="Yu Y."/>
            <person name="Shu Y.L."/>
            <person name="Rong J.C."/>
            <person name="Zhang Y.J."/>
            <person name="Zhao D.L."/>
            <person name="Chen X.L."/>
            <person name="Zhang X.Y."/>
            <person name="Chen B."/>
            <person name="Zhou B.C."/>
            <person name="Zhang Y.Z."/>
        </authorList>
    </citation>
    <scope>NUCLEOTIDE SEQUENCE [LARGE SCALE GENOMIC DNA]</scope>
    <source>
        <strain evidence="2">ACAM 615</strain>
    </source>
</reference>
<gene>
    <name evidence="1" type="ORF">GPAL_0056</name>
</gene>
<keyword evidence="2" id="KW-1185">Reference proteome</keyword>
<organism evidence="1 2">
    <name type="scientific">Brumicola pallidula DSM 14239 = ACAM 615</name>
    <dbReference type="NCBI Taxonomy" id="1121922"/>
    <lineage>
        <taxon>Bacteria</taxon>
        <taxon>Pseudomonadati</taxon>
        <taxon>Pseudomonadota</taxon>
        <taxon>Gammaproteobacteria</taxon>
        <taxon>Alteromonadales</taxon>
        <taxon>Alteromonadaceae</taxon>
        <taxon>Brumicola</taxon>
    </lineage>
</organism>
<evidence type="ECO:0000313" key="1">
    <source>
        <dbReference type="EMBL" id="GAC26938.1"/>
    </source>
</evidence>
<sequence>MLKTKFACVFLPATLPATFPATFPIMYLMMLTTLENENVTQYFKTTLKQQIHLNL</sequence>
<dbReference type="AlphaFoldDB" id="K6ZDA0"/>
<comment type="caution">
    <text evidence="1">The sequence shown here is derived from an EMBL/GenBank/DDBJ whole genome shotgun (WGS) entry which is preliminary data.</text>
</comment>
<protein>
    <submittedName>
        <fullName evidence="1">Uncharacterized protein</fullName>
    </submittedName>
</protein>
<dbReference type="Proteomes" id="UP000006251">
    <property type="component" value="Unassembled WGS sequence"/>
</dbReference>
<name>K6ZDA0_9ALTE</name>
<proteinExistence type="predicted"/>